<dbReference type="OrthoDB" id="1279at2"/>
<dbReference type="InterPro" id="IPR005646">
    <property type="entry name" value="FapA"/>
</dbReference>
<dbReference type="InterPro" id="IPR046866">
    <property type="entry name" value="FapA_N"/>
</dbReference>
<dbReference type="Pfam" id="PF03961">
    <property type="entry name" value="FapA"/>
    <property type="match status" value="2"/>
</dbReference>
<dbReference type="Pfam" id="PF14804">
    <property type="entry name" value="Jag_N"/>
    <property type="match status" value="1"/>
</dbReference>
<proteinExistence type="predicted"/>
<keyword evidence="3" id="KW-1185">Reference proteome</keyword>
<gene>
    <name evidence="2" type="ORF">EDD69_101311</name>
</gene>
<dbReference type="PANTHER" id="PTHR38032">
    <property type="entry name" value="POLYMERASE-RELATED"/>
    <property type="match status" value="1"/>
</dbReference>
<dbReference type="EMBL" id="SLUL01000001">
    <property type="protein sequence ID" value="TCL53302.1"/>
    <property type="molecule type" value="Genomic_DNA"/>
</dbReference>
<name>A0A4V2QAP4_9BACL</name>
<evidence type="ECO:0000313" key="3">
    <source>
        <dbReference type="Proteomes" id="UP000295658"/>
    </source>
</evidence>
<evidence type="ECO:0000259" key="1">
    <source>
        <dbReference type="SMART" id="SM01245"/>
    </source>
</evidence>
<dbReference type="InterPro" id="IPR032782">
    <property type="entry name" value="KhpB_N"/>
</dbReference>
<evidence type="ECO:0000313" key="2">
    <source>
        <dbReference type="EMBL" id="TCL53302.1"/>
    </source>
</evidence>
<feature type="domain" description="RNA-binding protein KhpB N-terminal" evidence="1">
    <location>
        <begin position="5"/>
        <end position="56"/>
    </location>
</feature>
<dbReference type="RefSeq" id="WP_132947188.1">
    <property type="nucleotide sequence ID" value="NZ_SLUL01000001.1"/>
</dbReference>
<dbReference type="Pfam" id="PF20250">
    <property type="entry name" value="FapA_N"/>
    <property type="match status" value="1"/>
</dbReference>
<reference evidence="2 3" key="1">
    <citation type="submission" date="2019-03" db="EMBL/GenBank/DDBJ databases">
        <title>Genomic Encyclopedia of Type Strains, Phase IV (KMG-IV): sequencing the most valuable type-strain genomes for metagenomic binning, comparative biology and taxonomic classification.</title>
        <authorList>
            <person name="Goeker M."/>
        </authorList>
    </citation>
    <scope>NUCLEOTIDE SEQUENCE [LARGE SCALE GENOMIC DNA]</scope>
    <source>
        <strain evidence="2 3">DSM 24979</strain>
    </source>
</reference>
<protein>
    <recommendedName>
        <fullName evidence="1">RNA-binding protein KhpB N-terminal domain-containing protein</fullName>
    </recommendedName>
</protein>
<dbReference type="AlphaFoldDB" id="A0A4V2QAP4"/>
<dbReference type="Gene3D" id="3.30.30.80">
    <property type="entry name" value="probable RNA-binding protein from clostridium symbiosum atcc 14940"/>
    <property type="match status" value="1"/>
</dbReference>
<dbReference type="InterPro" id="IPR038247">
    <property type="entry name" value="Jag_N_dom_sf"/>
</dbReference>
<dbReference type="PANTHER" id="PTHR38032:SF1">
    <property type="entry name" value="RNA-BINDING PROTEIN KHPB N-TERMINAL DOMAIN-CONTAINING PROTEIN"/>
    <property type="match status" value="1"/>
</dbReference>
<dbReference type="InterPro" id="IPR046865">
    <property type="entry name" value="FapA_b_solenoid"/>
</dbReference>
<organism evidence="2 3">
    <name type="scientific">Thermolongibacillus altinsuensis</name>
    <dbReference type="NCBI Taxonomy" id="575256"/>
    <lineage>
        <taxon>Bacteria</taxon>
        <taxon>Bacillati</taxon>
        <taxon>Bacillota</taxon>
        <taxon>Bacilli</taxon>
        <taxon>Bacillales</taxon>
        <taxon>Anoxybacillaceae</taxon>
        <taxon>Thermolongibacillus</taxon>
    </lineage>
</organism>
<accession>A0A4V2QAP4</accession>
<sequence>MESIISKGNTVDEAIRAGLKELNAAREEVSVEIIQAEKKRLFGIVSRPAIVKITKIKQMQSVTKEIEETDSLEGKVWLKDGKLFYRCSSSQRPTITVGKGVKLFKNGEEVNGTVELEENDELQISVEEDEKIDAKWDVTMDKRKIQAVLTIEPAVRRRYVLKDIPPTKHMHLQAHLETEVEHDVQYEQIIEKLKELHIVYGIKESNIMEALQATEKTSVVIAEGIEPVEGKDGWVELKVGNENARRPKLREDGTVDFREMEMITNVSDGQLVAVVHPPQPGVPGITVTNEVIPFRETHPVTVQLGKGVAMSEDGTEIVAVQSGRPEIIEKGRTVIVSIIPKFVHQGDVDLSTGNIRFKGDIEITGNVQDEMEVEALGNVVIFQNVNRAKIQAQQSIFIHRNLISGTVISGENKIVLSELALLLDEIKQKLERMILAIRQMIMSSKVQDKDIYFLIRRMLDTKFHSLFETMKQYQNICRNKREHISEQWIEMGNKLQSYFFAEKPNHFHSYKGLENLLRELNIFISQHEQHESDLIELSYAMNSVIRCSGDVIVFGKGCYNCNIYAGGELKVNGVLRGGEAFARKGIKVREVGSSMGVTTLLAVPKGETIQMDRVWEGTVIQIGKKKYTFYEEKRLIEAKWDNEKDDIILHSTSS</sequence>
<dbReference type="Proteomes" id="UP000295658">
    <property type="component" value="Unassembled WGS sequence"/>
</dbReference>
<dbReference type="SMART" id="SM01245">
    <property type="entry name" value="Jag_N"/>
    <property type="match status" value="1"/>
</dbReference>
<comment type="caution">
    <text evidence="2">The sequence shown here is derived from an EMBL/GenBank/DDBJ whole genome shotgun (WGS) entry which is preliminary data.</text>
</comment>